<evidence type="ECO:0000313" key="1">
    <source>
        <dbReference type="EMBL" id="RHN69430.1"/>
    </source>
</evidence>
<dbReference type="AlphaFoldDB" id="A0A396IVI7"/>
<organism evidence="1 2">
    <name type="scientific">Medicago truncatula</name>
    <name type="common">Barrel medic</name>
    <name type="synonym">Medicago tribuloides</name>
    <dbReference type="NCBI Taxonomy" id="3880"/>
    <lineage>
        <taxon>Eukaryota</taxon>
        <taxon>Viridiplantae</taxon>
        <taxon>Streptophyta</taxon>
        <taxon>Embryophyta</taxon>
        <taxon>Tracheophyta</taxon>
        <taxon>Spermatophyta</taxon>
        <taxon>Magnoliopsida</taxon>
        <taxon>eudicotyledons</taxon>
        <taxon>Gunneridae</taxon>
        <taxon>Pentapetalae</taxon>
        <taxon>rosids</taxon>
        <taxon>fabids</taxon>
        <taxon>Fabales</taxon>
        <taxon>Fabaceae</taxon>
        <taxon>Papilionoideae</taxon>
        <taxon>50 kb inversion clade</taxon>
        <taxon>NPAAA clade</taxon>
        <taxon>Hologalegina</taxon>
        <taxon>IRL clade</taxon>
        <taxon>Trifolieae</taxon>
        <taxon>Medicago</taxon>
    </lineage>
</organism>
<sequence length="57" mass="6441">MVGVVLTYKENKIGTTHFSFYNRFNPPAEPVICHTHHPMYPISIMVGDCSVFCHIGC</sequence>
<proteinExistence type="predicted"/>
<reference evidence="2" key="1">
    <citation type="journal article" date="2018" name="Nat. Plants">
        <title>Whole-genome landscape of Medicago truncatula symbiotic genes.</title>
        <authorList>
            <person name="Pecrix Y."/>
            <person name="Staton S.E."/>
            <person name="Sallet E."/>
            <person name="Lelandais-Briere C."/>
            <person name="Moreau S."/>
            <person name="Carrere S."/>
            <person name="Blein T."/>
            <person name="Jardinaud M.F."/>
            <person name="Latrasse D."/>
            <person name="Zouine M."/>
            <person name="Zahm M."/>
            <person name="Kreplak J."/>
            <person name="Mayjonade B."/>
            <person name="Satge C."/>
            <person name="Perez M."/>
            <person name="Cauet S."/>
            <person name="Marande W."/>
            <person name="Chantry-Darmon C."/>
            <person name="Lopez-Roques C."/>
            <person name="Bouchez O."/>
            <person name="Berard A."/>
            <person name="Debelle F."/>
            <person name="Munos S."/>
            <person name="Bendahmane A."/>
            <person name="Berges H."/>
            <person name="Niebel A."/>
            <person name="Buitink J."/>
            <person name="Frugier F."/>
            <person name="Benhamed M."/>
            <person name="Crespi M."/>
            <person name="Gouzy J."/>
            <person name="Gamas P."/>
        </authorList>
    </citation>
    <scope>NUCLEOTIDE SEQUENCE [LARGE SCALE GENOMIC DNA]</scope>
    <source>
        <strain evidence="2">cv. Jemalong A17</strain>
    </source>
</reference>
<comment type="caution">
    <text evidence="1">The sequence shown here is derived from an EMBL/GenBank/DDBJ whole genome shotgun (WGS) entry which is preliminary data.</text>
</comment>
<evidence type="ECO:0000313" key="2">
    <source>
        <dbReference type="Proteomes" id="UP000265566"/>
    </source>
</evidence>
<accession>A0A396IVI7</accession>
<dbReference type="Proteomes" id="UP000265566">
    <property type="component" value="Chromosome 3"/>
</dbReference>
<protein>
    <submittedName>
        <fullName evidence="1">Uncharacterized protein</fullName>
    </submittedName>
</protein>
<gene>
    <name evidence="1" type="ORF">MtrunA17_Chr3g0124661</name>
</gene>
<dbReference type="Gramene" id="rna17900">
    <property type="protein sequence ID" value="RHN69430.1"/>
    <property type="gene ID" value="gene17900"/>
</dbReference>
<name>A0A396IVI7_MEDTR</name>
<dbReference type="EMBL" id="PSQE01000003">
    <property type="protein sequence ID" value="RHN69430.1"/>
    <property type="molecule type" value="Genomic_DNA"/>
</dbReference>